<protein>
    <submittedName>
        <fullName evidence="1">Uncharacterized protein</fullName>
    </submittedName>
</protein>
<dbReference type="AlphaFoldDB" id="A0A177BBZ4"/>
<keyword evidence="2" id="KW-1185">Reference proteome</keyword>
<gene>
    <name evidence="1" type="ORF">A3Q56_01083</name>
</gene>
<name>A0A177BBZ4_9BILA</name>
<dbReference type="Proteomes" id="UP000078046">
    <property type="component" value="Unassembled WGS sequence"/>
</dbReference>
<sequence length="127" mass="14911">MSDKTDNRIKIEKIPEKEIPRTYNSDMNLNVNNTLNHSSDNTIDLKALEKMYQDELQTELKINSSAYRIYQEYRQYKRNGNVDAESRAARIYNESCDNLQSINSKIENLNLKLLTHHIETKETDQGK</sequence>
<dbReference type="EMBL" id="LWCA01000075">
    <property type="protein sequence ID" value="OAF71162.1"/>
    <property type="molecule type" value="Genomic_DNA"/>
</dbReference>
<evidence type="ECO:0000313" key="2">
    <source>
        <dbReference type="Proteomes" id="UP000078046"/>
    </source>
</evidence>
<reference evidence="1 2" key="1">
    <citation type="submission" date="2016-04" db="EMBL/GenBank/DDBJ databases">
        <title>The genome of Intoshia linei affirms orthonectids as highly simplified spiralians.</title>
        <authorList>
            <person name="Mikhailov K.V."/>
            <person name="Slusarev G.S."/>
            <person name="Nikitin M.A."/>
            <person name="Logacheva M.D."/>
            <person name="Penin A."/>
            <person name="Aleoshin V."/>
            <person name="Panchin Y.V."/>
        </authorList>
    </citation>
    <scope>NUCLEOTIDE SEQUENCE [LARGE SCALE GENOMIC DNA]</scope>
    <source>
        <strain evidence="1">Intl2013</strain>
        <tissue evidence="1">Whole animal</tissue>
    </source>
</reference>
<comment type="caution">
    <text evidence="1">The sequence shown here is derived from an EMBL/GenBank/DDBJ whole genome shotgun (WGS) entry which is preliminary data.</text>
</comment>
<evidence type="ECO:0000313" key="1">
    <source>
        <dbReference type="EMBL" id="OAF71162.1"/>
    </source>
</evidence>
<organism evidence="1 2">
    <name type="scientific">Intoshia linei</name>
    <dbReference type="NCBI Taxonomy" id="1819745"/>
    <lineage>
        <taxon>Eukaryota</taxon>
        <taxon>Metazoa</taxon>
        <taxon>Spiralia</taxon>
        <taxon>Lophotrochozoa</taxon>
        <taxon>Mesozoa</taxon>
        <taxon>Orthonectida</taxon>
        <taxon>Rhopaluridae</taxon>
        <taxon>Intoshia</taxon>
    </lineage>
</organism>
<proteinExistence type="predicted"/>
<accession>A0A177BBZ4</accession>